<dbReference type="PANTHER" id="PTHR46387:SF2">
    <property type="entry name" value="RIBONUCLEASE HI"/>
    <property type="match status" value="1"/>
</dbReference>
<accession>A0A830EBP7</accession>
<dbReference type="AlphaFoldDB" id="A0A830EBP7"/>
<dbReference type="NCBIfam" id="NF041306">
    <property type="entry name" value="RnaseHI_Halo"/>
    <property type="match status" value="1"/>
</dbReference>
<dbReference type="PANTHER" id="PTHR46387">
    <property type="entry name" value="POLYNUCLEOTIDYL TRANSFERASE, RIBONUCLEASE H-LIKE SUPERFAMILY PROTEIN"/>
    <property type="match status" value="1"/>
</dbReference>
<proteinExistence type="predicted"/>
<dbReference type="InterPro" id="IPR002156">
    <property type="entry name" value="RNaseH_domain"/>
</dbReference>
<dbReference type="PROSITE" id="PS50879">
    <property type="entry name" value="RNASE_H_1"/>
    <property type="match status" value="1"/>
</dbReference>
<sequence>MPSVNLDPDVARKRLEAAGVEIEPGNVDHEHWRASRRHANAVAYDDNVVVQGANPTDLLPLLRPAAGGRAHVYFDGASRGNPGPAAIGWVLVTDEGIVDEGGDRIGETTNNRAEYAALIRALEAGDGYGFDEVDVRGDSELIVRQVRGEYDTNNPALRERRVRARELLARFDRWTIEHVPREVNDRADALANEAFDNA</sequence>
<evidence type="ECO:0000313" key="2">
    <source>
        <dbReference type="EMBL" id="GGJ09542.1"/>
    </source>
</evidence>
<comment type="caution">
    <text evidence="2">The sequence shown here is derived from an EMBL/GenBank/DDBJ whole genome shotgun (WGS) entry which is preliminary data.</text>
</comment>
<organism evidence="2 3">
    <name type="scientific">Halobellus salinus</name>
    <dbReference type="NCBI Taxonomy" id="931585"/>
    <lineage>
        <taxon>Archaea</taxon>
        <taxon>Methanobacteriati</taxon>
        <taxon>Methanobacteriota</taxon>
        <taxon>Stenosarchaea group</taxon>
        <taxon>Halobacteria</taxon>
        <taxon>Halobacteriales</taxon>
        <taxon>Haloferacaceae</taxon>
        <taxon>Halobellus</taxon>
    </lineage>
</organism>
<protein>
    <submittedName>
        <fullName evidence="2">Ribonuclease H</fullName>
    </submittedName>
</protein>
<dbReference type="GO" id="GO:0003676">
    <property type="term" value="F:nucleic acid binding"/>
    <property type="evidence" value="ECO:0007669"/>
    <property type="project" value="InterPro"/>
</dbReference>
<dbReference type="Gene3D" id="3.30.420.10">
    <property type="entry name" value="Ribonuclease H-like superfamily/Ribonuclease H"/>
    <property type="match status" value="1"/>
</dbReference>
<keyword evidence="3" id="KW-1185">Reference proteome</keyword>
<evidence type="ECO:0000313" key="3">
    <source>
        <dbReference type="Proteomes" id="UP000653099"/>
    </source>
</evidence>
<name>A0A830EBP7_9EURY</name>
<dbReference type="RefSeq" id="WP_188787192.1">
    <property type="nucleotide sequence ID" value="NZ_BMOC01000011.1"/>
</dbReference>
<dbReference type="Pfam" id="PF13456">
    <property type="entry name" value="RVT_3"/>
    <property type="match status" value="1"/>
</dbReference>
<reference evidence="2" key="2">
    <citation type="submission" date="2020-09" db="EMBL/GenBank/DDBJ databases">
        <authorList>
            <person name="Sun Q."/>
            <person name="Ohkuma M."/>
        </authorList>
    </citation>
    <scope>NUCLEOTIDE SEQUENCE</scope>
    <source>
        <strain evidence="2">JCM 14359</strain>
    </source>
</reference>
<dbReference type="OrthoDB" id="52651at2157"/>
<evidence type="ECO:0000259" key="1">
    <source>
        <dbReference type="PROSITE" id="PS50879"/>
    </source>
</evidence>
<dbReference type="CDD" id="cd09279">
    <property type="entry name" value="RNase_HI_like"/>
    <property type="match status" value="1"/>
</dbReference>
<dbReference type="InterPro" id="IPR012337">
    <property type="entry name" value="RNaseH-like_sf"/>
</dbReference>
<dbReference type="SUPFAM" id="SSF53098">
    <property type="entry name" value="Ribonuclease H-like"/>
    <property type="match status" value="1"/>
</dbReference>
<dbReference type="Proteomes" id="UP000653099">
    <property type="component" value="Unassembled WGS sequence"/>
</dbReference>
<dbReference type="InterPro" id="IPR049863">
    <property type="entry name" value="RnhA-like_halobact"/>
</dbReference>
<gene>
    <name evidence="2" type="ORF">GCM10008995_19260</name>
</gene>
<dbReference type="InterPro" id="IPR036397">
    <property type="entry name" value="RNaseH_sf"/>
</dbReference>
<reference evidence="2" key="1">
    <citation type="journal article" date="2014" name="Int. J. Syst. Evol. Microbiol.">
        <title>Complete genome sequence of Corynebacterium casei LMG S-19264T (=DSM 44701T), isolated from a smear-ripened cheese.</title>
        <authorList>
            <consortium name="US DOE Joint Genome Institute (JGI-PGF)"/>
            <person name="Walter F."/>
            <person name="Albersmeier A."/>
            <person name="Kalinowski J."/>
            <person name="Ruckert C."/>
        </authorList>
    </citation>
    <scope>NUCLEOTIDE SEQUENCE</scope>
    <source>
        <strain evidence="2">JCM 14359</strain>
    </source>
</reference>
<dbReference type="GO" id="GO:0004523">
    <property type="term" value="F:RNA-DNA hybrid ribonuclease activity"/>
    <property type="evidence" value="ECO:0007669"/>
    <property type="project" value="InterPro"/>
</dbReference>
<dbReference type="EMBL" id="BMOC01000011">
    <property type="protein sequence ID" value="GGJ09542.1"/>
    <property type="molecule type" value="Genomic_DNA"/>
</dbReference>
<feature type="domain" description="RNase H type-1" evidence="1">
    <location>
        <begin position="66"/>
        <end position="196"/>
    </location>
</feature>